<dbReference type="RefSeq" id="WP_054609097.1">
    <property type="nucleotide sequence ID" value="NZ_AP025160.1"/>
</dbReference>
<reference evidence="3 4" key="1">
    <citation type="submission" date="2018-06" db="EMBL/GenBank/DDBJ databases">
        <title>Draft sequence of Acidithiobacillus ferrooxidans CCM 4253.</title>
        <authorList>
            <person name="Moya-Beltran A."/>
            <person name="Castro M."/>
            <person name="Covarrubias P.C."/>
            <person name="Issotta F."/>
            <person name="Janiczek O."/>
            <person name="Mandl M."/>
            <person name="Kucera J."/>
            <person name="Quatrini R."/>
        </authorList>
    </citation>
    <scope>NUCLEOTIDE SEQUENCE [LARGE SCALE GENOMIC DNA]</scope>
    <source>
        <strain evidence="3 4">CCM 4253</strain>
    </source>
</reference>
<dbReference type="InterPro" id="IPR015378">
    <property type="entry name" value="Transposase-like_Mu_C"/>
</dbReference>
<protein>
    <submittedName>
        <fullName evidence="3">Transposase</fullName>
    </submittedName>
</protein>
<dbReference type="PROSITE" id="PS50994">
    <property type="entry name" value="INTEGRASE"/>
    <property type="match status" value="1"/>
</dbReference>
<evidence type="ECO:0000313" key="4">
    <source>
        <dbReference type="Proteomes" id="UP000248886"/>
    </source>
</evidence>
<feature type="compositionally biased region" description="Basic and acidic residues" evidence="1">
    <location>
        <begin position="665"/>
        <end position="682"/>
    </location>
</feature>
<proteinExistence type="predicted"/>
<comment type="caution">
    <text evidence="3">The sequence shown here is derived from an EMBL/GenBank/DDBJ whole genome shotgun (WGS) entry which is preliminary data.</text>
</comment>
<evidence type="ECO:0000313" key="3">
    <source>
        <dbReference type="EMBL" id="PZD82093.1"/>
    </source>
</evidence>
<accession>A0A2W1K613</accession>
<dbReference type="GO" id="GO:0015074">
    <property type="term" value="P:DNA integration"/>
    <property type="evidence" value="ECO:0007669"/>
    <property type="project" value="InterPro"/>
</dbReference>
<dbReference type="InterPro" id="IPR001584">
    <property type="entry name" value="Integrase_cat-core"/>
</dbReference>
<name>A0A2W1K613_ACIFR</name>
<feature type="region of interest" description="Disordered" evidence="1">
    <location>
        <begin position="651"/>
        <end position="735"/>
    </location>
</feature>
<gene>
    <name evidence="3" type="ORF">DN052_03375</name>
</gene>
<dbReference type="GO" id="GO:0003676">
    <property type="term" value="F:nucleic acid binding"/>
    <property type="evidence" value="ECO:0007669"/>
    <property type="project" value="InterPro"/>
</dbReference>
<dbReference type="EMBL" id="QKQP01000001">
    <property type="protein sequence ID" value="PZD82093.1"/>
    <property type="molecule type" value="Genomic_DNA"/>
</dbReference>
<organism evidence="3 4">
    <name type="scientific">Acidithiobacillus ferrooxidans</name>
    <name type="common">Thiobacillus ferrooxidans</name>
    <dbReference type="NCBI Taxonomy" id="920"/>
    <lineage>
        <taxon>Bacteria</taxon>
        <taxon>Pseudomonadati</taxon>
        <taxon>Pseudomonadota</taxon>
        <taxon>Acidithiobacillia</taxon>
        <taxon>Acidithiobacillales</taxon>
        <taxon>Acidithiobacillaceae</taxon>
        <taxon>Acidithiobacillus</taxon>
    </lineage>
</organism>
<feature type="compositionally biased region" description="Low complexity" evidence="1">
    <location>
        <begin position="697"/>
        <end position="708"/>
    </location>
</feature>
<dbReference type="InterPro" id="IPR036397">
    <property type="entry name" value="RNaseH_sf"/>
</dbReference>
<evidence type="ECO:0000259" key="2">
    <source>
        <dbReference type="PROSITE" id="PS50994"/>
    </source>
</evidence>
<feature type="domain" description="Integrase catalytic" evidence="2">
    <location>
        <begin position="289"/>
        <end position="496"/>
    </location>
</feature>
<feature type="region of interest" description="Disordered" evidence="1">
    <location>
        <begin position="152"/>
        <end position="180"/>
    </location>
</feature>
<dbReference type="Pfam" id="PF09299">
    <property type="entry name" value="Mu-transpos_C"/>
    <property type="match status" value="1"/>
</dbReference>
<dbReference type="Gene3D" id="3.30.420.10">
    <property type="entry name" value="Ribonuclease H-like superfamily/Ribonuclease H"/>
    <property type="match status" value="1"/>
</dbReference>
<sequence>MSNLSVGMIVEWISEQEDSTPLVERILWVNPTASDLVSIQLDEPLALPVWKRLADIEEALSNGSAIIRVADPYTHRLHPPESFLLKHRQRRDAAWKVIEDVVSRVPDIYDETIRGGLVADAANQHSVHKMTVYKYLRRFWWGGMVKNALLPSYERSGGPGKEKSANSASKRGRPTKATVLRDAPPGINVDDSIRRIFSVAFRLYVDTNKAPTLKRAYSLMLSNYFNVGFEVKGGVRVPILPPAHQLPTLEQFRYWYKKQQDIEASFTKREGARRFALKRRPVLGSSTKMAFGPGSIYQIDATIADVYLVSSLNRSQIIGRPVVYVVIDALSRMITGLYVGLEGPSWLGAMMALANAASDKKAFCSKYGISISDEDWPCKNLPMEILADRGELLSRHADELTDSLNITVANAPPFRADWKGIVEQQFRIANERVIHWVPGAVRRVARERGDLDYRLDAKLDLNAFTEIMIRNTLSYNKMHWMEWYRHDEFQIQSAVDPFPRTLWNWGIEHRSGCLRTRPQEAVLLALMPRGEASVTHLGIKWQGLYYTSETAVREQWFIRARATRTWKVSVAYDPRNIEMIYIIQPKGGIEACHLLEKNQDFAGYMVEEVQDYVADRKLRKAEIKTDILQERAEFMAQVDAVVKAQENLTEGAVSTDQSKHKRVKDIRQNRREERERVRKAEAWELAEQPSTPRKIGSSSQSNASASSSTVESRKRGFLNILKQTRKSDEPDDPTN</sequence>
<evidence type="ECO:0000256" key="1">
    <source>
        <dbReference type="SAM" id="MobiDB-lite"/>
    </source>
</evidence>
<dbReference type="Proteomes" id="UP000248886">
    <property type="component" value="Unassembled WGS sequence"/>
</dbReference>
<dbReference type="OrthoDB" id="5287589at2"/>
<dbReference type="AlphaFoldDB" id="A0A2W1K613"/>